<feature type="transmembrane region" description="Helical" evidence="5">
    <location>
        <begin position="49"/>
        <end position="69"/>
    </location>
</feature>
<feature type="transmembrane region" description="Helical" evidence="5">
    <location>
        <begin position="217"/>
        <end position="239"/>
    </location>
</feature>
<comment type="caution">
    <text evidence="7">The sequence shown here is derived from an EMBL/GenBank/DDBJ whole genome shotgun (WGS) entry which is preliminary data.</text>
</comment>
<evidence type="ECO:0000256" key="1">
    <source>
        <dbReference type="ARBA" id="ARBA00004141"/>
    </source>
</evidence>
<protein>
    <recommendedName>
        <fullName evidence="5">Transport permease protein</fullName>
    </recommendedName>
</protein>
<dbReference type="GO" id="GO:0140359">
    <property type="term" value="F:ABC-type transporter activity"/>
    <property type="evidence" value="ECO:0007669"/>
    <property type="project" value="InterPro"/>
</dbReference>
<dbReference type="InterPro" id="IPR000412">
    <property type="entry name" value="ABC_2_transport"/>
</dbReference>
<evidence type="ECO:0000256" key="2">
    <source>
        <dbReference type="ARBA" id="ARBA00022692"/>
    </source>
</evidence>
<evidence type="ECO:0000259" key="6">
    <source>
        <dbReference type="PROSITE" id="PS51012"/>
    </source>
</evidence>
<dbReference type="InterPro" id="IPR013525">
    <property type="entry name" value="ABC2_TM"/>
</dbReference>
<dbReference type="InterPro" id="IPR047817">
    <property type="entry name" value="ABC2_TM_bact-type"/>
</dbReference>
<feature type="transmembrane region" description="Helical" evidence="5">
    <location>
        <begin position="159"/>
        <end position="179"/>
    </location>
</feature>
<sequence>MNAIIKLELKKNIQDRGMIFWTLVLPILFTVLFISVFTSGLNEAESQPVILSIVPGYTVMFVFFIMITMTESMIKDQNNGLVARIASTPLSSYLYLLGKWVPYMYIVFIQIVILLLFGKVVYNVPIEQLFYIIVLAFILTFMVTGLGLALAILVKTTNMGIALTQVLALGGALIGGLWMPLEMMPELLQTISRFTPQYWGHQGFREAMTGTLAMGDFFKISSVLLGFGILGFILALIGYPNFLKRTTG</sequence>
<organism evidence="7 8">
    <name type="scientific">Oceanobacillus indicireducens</name>
    <dbReference type="NCBI Taxonomy" id="1004261"/>
    <lineage>
        <taxon>Bacteria</taxon>
        <taxon>Bacillati</taxon>
        <taxon>Bacillota</taxon>
        <taxon>Bacilli</taxon>
        <taxon>Bacillales</taxon>
        <taxon>Bacillaceae</taxon>
        <taxon>Oceanobacillus</taxon>
    </lineage>
</organism>
<dbReference type="PANTHER" id="PTHR43027:SF1">
    <property type="entry name" value="DOXORUBICIN RESISTANCE ABC TRANSPORTER PERMEASE PROTEIN DRRC-RELATED"/>
    <property type="match status" value="1"/>
</dbReference>
<gene>
    <name evidence="7" type="ORF">GCM10007971_09700</name>
</gene>
<dbReference type="GO" id="GO:0043190">
    <property type="term" value="C:ATP-binding cassette (ABC) transporter complex"/>
    <property type="evidence" value="ECO:0007669"/>
    <property type="project" value="InterPro"/>
</dbReference>
<dbReference type="InterPro" id="IPR052902">
    <property type="entry name" value="ABC-2_transporter"/>
</dbReference>
<evidence type="ECO:0000256" key="3">
    <source>
        <dbReference type="ARBA" id="ARBA00022989"/>
    </source>
</evidence>
<dbReference type="PANTHER" id="PTHR43027">
    <property type="entry name" value="DOXORUBICIN RESISTANCE ABC TRANSPORTER PERMEASE PROTEIN DRRC-RELATED"/>
    <property type="match status" value="1"/>
</dbReference>
<reference evidence="7" key="2">
    <citation type="submission" date="2020-09" db="EMBL/GenBank/DDBJ databases">
        <authorList>
            <person name="Sun Q."/>
            <person name="Ohkuma M."/>
        </authorList>
    </citation>
    <scope>NUCLEOTIDE SEQUENCE</scope>
    <source>
        <strain evidence="7">JCM 17251</strain>
    </source>
</reference>
<keyword evidence="3 5" id="KW-1133">Transmembrane helix</keyword>
<comment type="subcellular location">
    <subcellularLocation>
        <location evidence="5">Cell membrane</location>
        <topology evidence="5">Multi-pass membrane protein</topology>
    </subcellularLocation>
    <subcellularLocation>
        <location evidence="1">Membrane</location>
        <topology evidence="1">Multi-pass membrane protein</topology>
    </subcellularLocation>
</comment>
<dbReference type="PROSITE" id="PS51012">
    <property type="entry name" value="ABC_TM2"/>
    <property type="match status" value="1"/>
</dbReference>
<keyword evidence="4 5" id="KW-0472">Membrane</keyword>
<feature type="transmembrane region" description="Helical" evidence="5">
    <location>
        <begin position="18"/>
        <end position="37"/>
    </location>
</feature>
<keyword evidence="8" id="KW-1185">Reference proteome</keyword>
<dbReference type="AlphaFoldDB" id="A0A917XTS6"/>
<evidence type="ECO:0000313" key="7">
    <source>
        <dbReference type="EMBL" id="GGN53336.1"/>
    </source>
</evidence>
<feature type="transmembrane region" description="Helical" evidence="5">
    <location>
        <begin position="129"/>
        <end position="153"/>
    </location>
</feature>
<evidence type="ECO:0000256" key="5">
    <source>
        <dbReference type="RuleBase" id="RU361157"/>
    </source>
</evidence>
<evidence type="ECO:0000313" key="8">
    <source>
        <dbReference type="Proteomes" id="UP000624041"/>
    </source>
</evidence>
<keyword evidence="5" id="KW-0813">Transport</keyword>
<dbReference type="Proteomes" id="UP000624041">
    <property type="component" value="Unassembled WGS sequence"/>
</dbReference>
<keyword evidence="2 5" id="KW-0812">Transmembrane</keyword>
<dbReference type="EMBL" id="BMOS01000005">
    <property type="protein sequence ID" value="GGN53336.1"/>
    <property type="molecule type" value="Genomic_DNA"/>
</dbReference>
<keyword evidence="5" id="KW-1003">Cell membrane</keyword>
<feature type="transmembrane region" description="Helical" evidence="5">
    <location>
        <begin position="103"/>
        <end position="122"/>
    </location>
</feature>
<dbReference type="Pfam" id="PF01061">
    <property type="entry name" value="ABC2_membrane"/>
    <property type="match status" value="1"/>
</dbReference>
<feature type="domain" description="ABC transmembrane type-2" evidence="6">
    <location>
        <begin position="17"/>
        <end position="245"/>
    </location>
</feature>
<proteinExistence type="inferred from homology"/>
<comment type="similarity">
    <text evidence="5">Belongs to the ABC-2 integral membrane protein family.</text>
</comment>
<reference evidence="7" key="1">
    <citation type="journal article" date="2014" name="Int. J. Syst. Evol. Microbiol.">
        <title>Complete genome sequence of Corynebacterium casei LMG S-19264T (=DSM 44701T), isolated from a smear-ripened cheese.</title>
        <authorList>
            <consortium name="US DOE Joint Genome Institute (JGI-PGF)"/>
            <person name="Walter F."/>
            <person name="Albersmeier A."/>
            <person name="Kalinowski J."/>
            <person name="Ruckert C."/>
        </authorList>
    </citation>
    <scope>NUCLEOTIDE SEQUENCE</scope>
    <source>
        <strain evidence="7">JCM 17251</strain>
    </source>
</reference>
<evidence type="ECO:0000256" key="4">
    <source>
        <dbReference type="ARBA" id="ARBA00023136"/>
    </source>
</evidence>
<dbReference type="RefSeq" id="WP_188856254.1">
    <property type="nucleotide sequence ID" value="NZ_BMOS01000005.1"/>
</dbReference>
<name>A0A917XTS6_9BACI</name>
<dbReference type="PIRSF" id="PIRSF006648">
    <property type="entry name" value="DrrB"/>
    <property type="match status" value="1"/>
</dbReference>
<accession>A0A917XTS6</accession>